<feature type="domain" description="EF-hand" evidence="2">
    <location>
        <begin position="1"/>
        <end position="35"/>
    </location>
</feature>
<protein>
    <submittedName>
        <fullName evidence="3">Calcium-dependent protein kinase</fullName>
    </submittedName>
</protein>
<dbReference type="Gene3D" id="1.10.238.10">
    <property type="entry name" value="EF-hand"/>
    <property type="match status" value="1"/>
</dbReference>
<dbReference type="Pfam" id="PF13202">
    <property type="entry name" value="EF-hand_5"/>
    <property type="match status" value="1"/>
</dbReference>
<dbReference type="InterPro" id="IPR018247">
    <property type="entry name" value="EF_Hand_1_Ca_BS"/>
</dbReference>
<evidence type="ECO:0000313" key="4">
    <source>
        <dbReference type="Proteomes" id="UP000265520"/>
    </source>
</evidence>
<dbReference type="GO" id="GO:0005509">
    <property type="term" value="F:calcium ion binding"/>
    <property type="evidence" value="ECO:0007669"/>
    <property type="project" value="InterPro"/>
</dbReference>
<dbReference type="InterPro" id="IPR011992">
    <property type="entry name" value="EF-hand-dom_pair"/>
</dbReference>
<keyword evidence="1" id="KW-0106">Calcium</keyword>
<dbReference type="PROSITE" id="PS00018">
    <property type="entry name" value="EF_HAND_1"/>
    <property type="match status" value="1"/>
</dbReference>
<keyword evidence="4" id="KW-1185">Reference proteome</keyword>
<dbReference type="PROSITE" id="PS50222">
    <property type="entry name" value="EF_HAND_2"/>
    <property type="match status" value="1"/>
</dbReference>
<evidence type="ECO:0000313" key="3">
    <source>
        <dbReference type="EMBL" id="MCI46799.1"/>
    </source>
</evidence>
<accession>A0A392SDS5</accession>
<reference evidence="3 4" key="1">
    <citation type="journal article" date="2018" name="Front. Plant Sci.">
        <title>Red Clover (Trifolium pratense) and Zigzag Clover (T. medium) - A Picture of Genomic Similarities and Differences.</title>
        <authorList>
            <person name="Dluhosova J."/>
            <person name="Istvanek J."/>
            <person name="Nedelnik J."/>
            <person name="Repkova J."/>
        </authorList>
    </citation>
    <scope>NUCLEOTIDE SEQUENCE [LARGE SCALE GENOMIC DNA]</scope>
    <source>
        <strain evidence="4">cv. 10/8</strain>
        <tissue evidence="3">Leaf</tissue>
    </source>
</reference>
<dbReference type="AlphaFoldDB" id="A0A392SDS5"/>
<sequence>EFSDLKDQFDAIDVDKNGAISLEEMRQALAKDLPWKLKESRVLEILQAVST</sequence>
<proteinExistence type="predicted"/>
<dbReference type="SMART" id="SM00054">
    <property type="entry name" value="EFh"/>
    <property type="match status" value="1"/>
</dbReference>
<evidence type="ECO:0000259" key="2">
    <source>
        <dbReference type="PROSITE" id="PS50222"/>
    </source>
</evidence>
<dbReference type="Proteomes" id="UP000265520">
    <property type="component" value="Unassembled WGS sequence"/>
</dbReference>
<feature type="non-terminal residue" evidence="3">
    <location>
        <position position="1"/>
    </location>
</feature>
<dbReference type="GO" id="GO:0016301">
    <property type="term" value="F:kinase activity"/>
    <property type="evidence" value="ECO:0007669"/>
    <property type="project" value="UniProtKB-KW"/>
</dbReference>
<organism evidence="3 4">
    <name type="scientific">Trifolium medium</name>
    <dbReference type="NCBI Taxonomy" id="97028"/>
    <lineage>
        <taxon>Eukaryota</taxon>
        <taxon>Viridiplantae</taxon>
        <taxon>Streptophyta</taxon>
        <taxon>Embryophyta</taxon>
        <taxon>Tracheophyta</taxon>
        <taxon>Spermatophyta</taxon>
        <taxon>Magnoliopsida</taxon>
        <taxon>eudicotyledons</taxon>
        <taxon>Gunneridae</taxon>
        <taxon>Pentapetalae</taxon>
        <taxon>rosids</taxon>
        <taxon>fabids</taxon>
        <taxon>Fabales</taxon>
        <taxon>Fabaceae</taxon>
        <taxon>Papilionoideae</taxon>
        <taxon>50 kb inversion clade</taxon>
        <taxon>NPAAA clade</taxon>
        <taxon>Hologalegina</taxon>
        <taxon>IRL clade</taxon>
        <taxon>Trifolieae</taxon>
        <taxon>Trifolium</taxon>
    </lineage>
</organism>
<comment type="caution">
    <text evidence="3">The sequence shown here is derived from an EMBL/GenBank/DDBJ whole genome shotgun (WGS) entry which is preliminary data.</text>
</comment>
<evidence type="ECO:0000256" key="1">
    <source>
        <dbReference type="ARBA" id="ARBA00022837"/>
    </source>
</evidence>
<keyword evidence="3" id="KW-0418">Kinase</keyword>
<dbReference type="InterPro" id="IPR002048">
    <property type="entry name" value="EF_hand_dom"/>
</dbReference>
<dbReference type="EMBL" id="LXQA010362860">
    <property type="protein sequence ID" value="MCI46799.1"/>
    <property type="molecule type" value="Genomic_DNA"/>
</dbReference>
<keyword evidence="3" id="KW-0808">Transferase</keyword>
<dbReference type="SUPFAM" id="SSF47473">
    <property type="entry name" value="EF-hand"/>
    <property type="match status" value="1"/>
</dbReference>
<name>A0A392SDS5_9FABA</name>